<evidence type="ECO:0000313" key="2">
    <source>
        <dbReference type="Proteomes" id="UP000253919"/>
    </source>
</evidence>
<gene>
    <name evidence="1" type="ORF">AHMF7616_03027</name>
</gene>
<comment type="caution">
    <text evidence="1">The sequence shown here is derived from an EMBL/GenBank/DDBJ whole genome shotgun (WGS) entry which is preliminary data.</text>
</comment>
<dbReference type="RefSeq" id="WP_115373570.1">
    <property type="nucleotide sequence ID" value="NZ_QASA01000001.1"/>
</dbReference>
<reference evidence="1 2" key="1">
    <citation type="submission" date="2018-04" db="EMBL/GenBank/DDBJ databases">
        <title>Adhaeribacter sp. HMF7616 genome sequencing and assembly.</title>
        <authorList>
            <person name="Kang H."/>
            <person name="Kang J."/>
            <person name="Cha I."/>
            <person name="Kim H."/>
            <person name="Joh K."/>
        </authorList>
    </citation>
    <scope>NUCLEOTIDE SEQUENCE [LARGE SCALE GENOMIC DNA]</scope>
    <source>
        <strain evidence="1 2">HMF7616</strain>
    </source>
</reference>
<dbReference type="EMBL" id="QASA01000001">
    <property type="protein sequence ID" value="RDC64413.1"/>
    <property type="molecule type" value="Genomic_DNA"/>
</dbReference>
<keyword evidence="2" id="KW-1185">Reference proteome</keyword>
<organism evidence="1 2">
    <name type="scientific">Adhaeribacter pallidiroseus</name>
    <dbReference type="NCBI Taxonomy" id="2072847"/>
    <lineage>
        <taxon>Bacteria</taxon>
        <taxon>Pseudomonadati</taxon>
        <taxon>Bacteroidota</taxon>
        <taxon>Cytophagia</taxon>
        <taxon>Cytophagales</taxon>
        <taxon>Hymenobacteraceae</taxon>
        <taxon>Adhaeribacter</taxon>
    </lineage>
</organism>
<dbReference type="Proteomes" id="UP000253919">
    <property type="component" value="Unassembled WGS sequence"/>
</dbReference>
<accession>A0A369QHM4</accession>
<dbReference type="AlphaFoldDB" id="A0A369QHM4"/>
<name>A0A369QHM4_9BACT</name>
<evidence type="ECO:0000313" key="1">
    <source>
        <dbReference type="EMBL" id="RDC64413.1"/>
    </source>
</evidence>
<proteinExistence type="predicted"/>
<sequence>MRQVFRRCFAKAGIAVKAMLHTLGYSFATYQLEHGPNFRYIQTLGALQQQDHRDLHPRKTQA</sequence>
<protein>
    <submittedName>
        <fullName evidence="1">Uncharacterized protein</fullName>
    </submittedName>
</protein>